<dbReference type="EMBL" id="OPYN01000038">
    <property type="protein sequence ID" value="SPO59065.1"/>
    <property type="molecule type" value="Genomic_DNA"/>
</dbReference>
<name>A0AAQ1SRR4_9PSED</name>
<dbReference type="AlphaFoldDB" id="A0AAQ1SRR4"/>
<protein>
    <submittedName>
        <fullName evidence="2">Sensory box protein/GGDEF family protein (Modular protein)</fullName>
    </submittedName>
</protein>
<feature type="region of interest" description="Disordered" evidence="1">
    <location>
        <begin position="20"/>
        <end position="40"/>
    </location>
</feature>
<comment type="caution">
    <text evidence="2">The sequence shown here is derived from an EMBL/GenBank/DDBJ whole genome shotgun (WGS) entry which is preliminary data.</text>
</comment>
<accession>A0AAQ1SRR4</accession>
<evidence type="ECO:0000313" key="3">
    <source>
        <dbReference type="Proteomes" id="UP000294335"/>
    </source>
</evidence>
<evidence type="ECO:0000313" key="2">
    <source>
        <dbReference type="EMBL" id="SPO59065.1"/>
    </source>
</evidence>
<sequence>MTQNGILKQRTRSLWERACPRTPAKPVPCTESPDSRARPLPQVPQGLQLCAIPVGAALAANTGEAGAMHRVAFFAGEPAPTGIAGTFSFAQYLWERL</sequence>
<keyword evidence="3" id="KW-1185">Reference proteome</keyword>
<proteinExistence type="predicted"/>
<gene>
    <name evidence="2" type="ORF">JV551A3_V1_380115</name>
</gene>
<organism evidence="2 3">
    <name type="scientific">Pseudomonas inefficax</name>
    <dbReference type="NCBI Taxonomy" id="2078786"/>
    <lineage>
        <taxon>Bacteria</taxon>
        <taxon>Pseudomonadati</taxon>
        <taxon>Pseudomonadota</taxon>
        <taxon>Gammaproteobacteria</taxon>
        <taxon>Pseudomonadales</taxon>
        <taxon>Pseudomonadaceae</taxon>
        <taxon>Pseudomonas</taxon>
    </lineage>
</organism>
<reference evidence="2 3" key="1">
    <citation type="submission" date="2018-02" db="EMBL/GenBank/DDBJ databases">
        <authorList>
            <person name="Dubost A."/>
        </authorList>
    </citation>
    <scope>NUCLEOTIDE SEQUENCE [LARGE SCALE GENOMIC DNA]</scope>
    <source>
        <strain evidence="3">JV551A3</strain>
    </source>
</reference>
<dbReference type="Proteomes" id="UP000294335">
    <property type="component" value="Unassembled WGS sequence"/>
</dbReference>
<evidence type="ECO:0000256" key="1">
    <source>
        <dbReference type="SAM" id="MobiDB-lite"/>
    </source>
</evidence>